<organism evidence="1 2">
    <name type="scientific">Acinetobacter radioresistens SK82</name>
    <dbReference type="NCBI Taxonomy" id="596318"/>
    <lineage>
        <taxon>Bacteria</taxon>
        <taxon>Pseudomonadati</taxon>
        <taxon>Pseudomonadota</taxon>
        <taxon>Gammaproteobacteria</taxon>
        <taxon>Moraxellales</taxon>
        <taxon>Moraxellaceae</taxon>
        <taxon>Acinetobacter</taxon>
    </lineage>
</organism>
<comment type="caution">
    <text evidence="1">The sequence shown here is derived from an EMBL/GenBank/DDBJ whole genome shotgun (WGS) entry which is preliminary data.</text>
</comment>
<dbReference type="Proteomes" id="UP000018419">
    <property type="component" value="Unassembled WGS sequence"/>
</dbReference>
<keyword evidence="2" id="KW-1185">Reference proteome</keyword>
<dbReference type="InterPro" id="IPR011010">
    <property type="entry name" value="DNA_brk_join_enz"/>
</dbReference>
<proteinExistence type="predicted"/>
<accession>A0ABP2GK66</accession>
<dbReference type="EMBL" id="ACVR01000046">
    <property type="protein sequence ID" value="EET82170.1"/>
    <property type="molecule type" value="Genomic_DNA"/>
</dbReference>
<name>A0ABP2GK66_ACIRA</name>
<gene>
    <name evidence="1" type="ORF">ACIRA0001_2897</name>
</gene>
<dbReference type="SUPFAM" id="SSF56349">
    <property type="entry name" value="DNA breaking-rejoining enzymes"/>
    <property type="match status" value="1"/>
</dbReference>
<evidence type="ECO:0008006" key="3">
    <source>
        <dbReference type="Google" id="ProtNLM"/>
    </source>
</evidence>
<sequence length="108" mass="12158">MQAGRVLAELIAAYDYAIDLDHFSESFANPALLVKSSLKQARIKLTSNKRTRVLSDSELRHVLSWLPKSGFSTHHKSILMIALWTGARTGEICQPSGRILIWRRQLGI</sequence>
<reference evidence="1 2" key="1">
    <citation type="submission" date="2009-07" db="EMBL/GenBank/DDBJ databases">
        <authorList>
            <person name="Madupu R."/>
            <person name="Durkin A.S."/>
            <person name="Torralba M."/>
            <person name="Methe B."/>
            <person name="Sutton G.G."/>
            <person name="Strausberg R.L."/>
            <person name="Nelson K.E."/>
        </authorList>
    </citation>
    <scope>NUCLEOTIDE SEQUENCE [LARGE SCALE GENOMIC DNA]</scope>
    <source>
        <strain evidence="1 2">SK82</strain>
    </source>
</reference>
<evidence type="ECO:0000313" key="1">
    <source>
        <dbReference type="EMBL" id="EET82170.1"/>
    </source>
</evidence>
<evidence type="ECO:0000313" key="2">
    <source>
        <dbReference type="Proteomes" id="UP000018419"/>
    </source>
</evidence>
<dbReference type="RefSeq" id="WP_005405167.1">
    <property type="nucleotide sequence ID" value="NZ_ACVR01000046.1"/>
</dbReference>
<protein>
    <recommendedName>
        <fullName evidence="3">Tyr recombinase domain-containing protein</fullName>
    </recommendedName>
</protein>